<sequence>MMNILIYTKHWRKGGIEKLIAYLIEHSDNRYNFTILTEDVPDPKNQYELPINVRIYFRRYSPFTDKNKNNLRSAIKNIDPDVIVVMGSTREIYKISRASIGLPYPIVISEHNSNKEIAKNFYNDYDFYNAVRNAADLNHVIFSSFAEDYPNKDKVRVVTNPILPLDYRASVSEPGATKKKIIHIARYDLNQKQQDILVRSFSLIAQKHLDWELHLYGGDWFGGQQEIKNLVSKLDLSNQVFVHDAIENVGEVLSTGSIFAFPSAYEGFGLVVGEAMSVGLPVVAFADCEGVNQIVKNGYNGTLVSSSLRDCDMFSQALDNLMSDEEKRKEYSINALKTISDFSLEKFISGWEEIFDEAFSLKGKNKLLNLSDIEQHYMDVVVSGLLFDKIYSRTPKKIIFNKVRSIIHKLRLQKLARYIYRKFKK</sequence>
<gene>
    <name evidence="2" type="ORF">RJ45_21850</name>
</gene>
<dbReference type="GO" id="GO:0016757">
    <property type="term" value="F:glycosyltransferase activity"/>
    <property type="evidence" value="ECO:0007669"/>
    <property type="project" value="InterPro"/>
</dbReference>
<dbReference type="GO" id="GO:1901135">
    <property type="term" value="P:carbohydrate derivative metabolic process"/>
    <property type="evidence" value="ECO:0007669"/>
    <property type="project" value="UniProtKB-ARBA"/>
</dbReference>
<dbReference type="Proteomes" id="UP000031278">
    <property type="component" value="Unassembled WGS sequence"/>
</dbReference>
<evidence type="ECO:0000313" key="2">
    <source>
        <dbReference type="EMBL" id="KHT61564.1"/>
    </source>
</evidence>
<reference evidence="2 3" key="1">
    <citation type="submission" date="2014-12" db="EMBL/GenBank/DDBJ databases">
        <title>Genome sequencing of Photobacterium gaetbulicola AD005a.</title>
        <authorList>
            <person name="Adrian T.G.S."/>
            <person name="Chan K.G."/>
        </authorList>
    </citation>
    <scope>NUCLEOTIDE SEQUENCE [LARGE SCALE GENOMIC DNA]</scope>
    <source>
        <strain evidence="2 3">AD005a</strain>
    </source>
</reference>
<evidence type="ECO:0000259" key="1">
    <source>
        <dbReference type="Pfam" id="PF00534"/>
    </source>
</evidence>
<protein>
    <recommendedName>
        <fullName evidence="1">Glycosyl transferase family 1 domain-containing protein</fullName>
    </recommendedName>
</protein>
<comment type="caution">
    <text evidence="2">The sequence shown here is derived from an EMBL/GenBank/DDBJ whole genome shotgun (WGS) entry which is preliminary data.</text>
</comment>
<dbReference type="SUPFAM" id="SSF53756">
    <property type="entry name" value="UDP-Glycosyltransferase/glycogen phosphorylase"/>
    <property type="match status" value="1"/>
</dbReference>
<evidence type="ECO:0000313" key="3">
    <source>
        <dbReference type="Proteomes" id="UP000031278"/>
    </source>
</evidence>
<dbReference type="PANTHER" id="PTHR12526">
    <property type="entry name" value="GLYCOSYLTRANSFERASE"/>
    <property type="match status" value="1"/>
</dbReference>
<dbReference type="EMBL" id="JWLZ01000198">
    <property type="protein sequence ID" value="KHT61564.1"/>
    <property type="molecule type" value="Genomic_DNA"/>
</dbReference>
<dbReference type="PANTHER" id="PTHR12526:SF630">
    <property type="entry name" value="GLYCOSYLTRANSFERASE"/>
    <property type="match status" value="1"/>
</dbReference>
<organism evidence="2 3">
    <name type="scientific">Photobacterium gaetbulicola</name>
    <dbReference type="NCBI Taxonomy" id="1295392"/>
    <lineage>
        <taxon>Bacteria</taxon>
        <taxon>Pseudomonadati</taxon>
        <taxon>Pseudomonadota</taxon>
        <taxon>Gammaproteobacteria</taxon>
        <taxon>Vibrionales</taxon>
        <taxon>Vibrionaceae</taxon>
        <taxon>Photobacterium</taxon>
    </lineage>
</organism>
<proteinExistence type="predicted"/>
<dbReference type="InterPro" id="IPR001296">
    <property type="entry name" value="Glyco_trans_1"/>
</dbReference>
<dbReference type="Pfam" id="PF00534">
    <property type="entry name" value="Glycos_transf_1"/>
    <property type="match status" value="1"/>
</dbReference>
<dbReference type="AlphaFoldDB" id="A0A0B9FZC5"/>
<accession>A0A0B9FZC5</accession>
<dbReference type="Gene3D" id="3.40.50.2000">
    <property type="entry name" value="Glycogen Phosphorylase B"/>
    <property type="match status" value="2"/>
</dbReference>
<name>A0A0B9FZC5_9GAMM</name>
<feature type="domain" description="Glycosyl transferase family 1" evidence="1">
    <location>
        <begin position="176"/>
        <end position="337"/>
    </location>
</feature>